<dbReference type="Proteomes" id="UP000077275">
    <property type="component" value="Unassembled WGS sequence"/>
</dbReference>
<name>A0A166EA85_9EURY</name>
<dbReference type="GO" id="GO:0006355">
    <property type="term" value="P:regulation of DNA-templated transcription"/>
    <property type="evidence" value="ECO:0007669"/>
    <property type="project" value="InterPro"/>
</dbReference>
<feature type="domain" description="Ribbon-helix-helix protein CopG" evidence="1">
    <location>
        <begin position="2"/>
        <end position="32"/>
    </location>
</feature>
<dbReference type="RefSeq" id="WP_067259242.1">
    <property type="nucleotide sequence ID" value="NZ_LWMW01000092.1"/>
</dbReference>
<accession>A0A166EA85</accession>
<dbReference type="AlphaFoldDB" id="A0A166EA85"/>
<dbReference type="EMBL" id="LWMW01000092">
    <property type="protein sequence ID" value="KZX16440.1"/>
    <property type="molecule type" value="Genomic_DNA"/>
</dbReference>
<protein>
    <recommendedName>
        <fullName evidence="1">Ribbon-helix-helix protein CopG domain-containing protein</fullName>
    </recommendedName>
</protein>
<reference evidence="2 3" key="1">
    <citation type="submission" date="2016-04" db="EMBL/GenBank/DDBJ databases">
        <title>Genome sequence of Methanobrevibacter cuticularis DSM 11139.</title>
        <authorList>
            <person name="Poehlein A."/>
            <person name="Seedorf H."/>
            <person name="Daniel R."/>
        </authorList>
    </citation>
    <scope>NUCLEOTIDE SEQUENCE [LARGE SCALE GENOMIC DNA]</scope>
    <source>
        <strain evidence="2 3">DSM 11139</strain>
    </source>
</reference>
<organism evidence="2 3">
    <name type="scientific">Methanobrevibacter cuticularis</name>
    <dbReference type="NCBI Taxonomy" id="47311"/>
    <lineage>
        <taxon>Archaea</taxon>
        <taxon>Methanobacteriati</taxon>
        <taxon>Methanobacteriota</taxon>
        <taxon>Methanomada group</taxon>
        <taxon>Methanobacteria</taxon>
        <taxon>Methanobacteriales</taxon>
        <taxon>Methanobacteriaceae</taxon>
        <taxon>Methanobrevibacter</taxon>
    </lineage>
</organism>
<dbReference type="InterPro" id="IPR002145">
    <property type="entry name" value="CopG"/>
</dbReference>
<gene>
    <name evidence="2" type="ORF">MBCUT_08260</name>
</gene>
<evidence type="ECO:0000313" key="2">
    <source>
        <dbReference type="EMBL" id="KZX16440.1"/>
    </source>
</evidence>
<evidence type="ECO:0000313" key="3">
    <source>
        <dbReference type="Proteomes" id="UP000077275"/>
    </source>
</evidence>
<evidence type="ECO:0000259" key="1">
    <source>
        <dbReference type="Pfam" id="PF01402"/>
    </source>
</evidence>
<dbReference type="Pfam" id="PF01402">
    <property type="entry name" value="RHH_1"/>
    <property type="match status" value="1"/>
</dbReference>
<sequence length="74" mass="8693">MEDKYLKQIEKEAEKEGSSIPEFIKDAINMKLQSKKIKKSKLSFKDLAGRYTTDKPFSVVEDKRKLRNGELYNH</sequence>
<keyword evidence="3" id="KW-1185">Reference proteome</keyword>
<comment type="caution">
    <text evidence="2">The sequence shown here is derived from an EMBL/GenBank/DDBJ whole genome shotgun (WGS) entry which is preliminary data.</text>
</comment>
<dbReference type="STRING" id="47311.MBCUT_08260"/>
<proteinExistence type="predicted"/>
<dbReference type="PATRIC" id="fig|47311.3.peg.911"/>